<organism evidence="2 3">
    <name type="scientific">Myxococcus xanthus (strain DK1622)</name>
    <dbReference type="NCBI Taxonomy" id="246197"/>
    <lineage>
        <taxon>Bacteria</taxon>
        <taxon>Pseudomonadati</taxon>
        <taxon>Myxococcota</taxon>
        <taxon>Myxococcia</taxon>
        <taxon>Myxococcales</taxon>
        <taxon>Cystobacterineae</taxon>
        <taxon>Myxococcaceae</taxon>
        <taxon>Myxococcus</taxon>
    </lineage>
</organism>
<keyword evidence="3" id="KW-1185">Reference proteome</keyword>
<dbReference type="AlphaFoldDB" id="Q1CYV3"/>
<proteinExistence type="predicted"/>
<protein>
    <submittedName>
        <fullName evidence="2">Uncharacterized protein</fullName>
    </submittedName>
</protein>
<dbReference type="KEGG" id="mxa:MXAN_6294"/>
<sequence>MATSIRTASAMSHRPGVSKSVMGVSEVLAPGVERAISSTARCTDDPLQQTGLPSILYFAPASFGLTGQSARPRRAVCSPTPDSRRDARHRTASPDHRPRRVQQAEDGWVQATYSYLAIPLFSEETGRYRLADGQQRSFAATDEVTDAFDELRTRMATLSKNGHDWHTATLTITADGKFAFDFNYDDLPQLEVVPICRQMGR</sequence>
<evidence type="ECO:0000313" key="2">
    <source>
        <dbReference type="EMBL" id="ABF88803.1"/>
    </source>
</evidence>
<dbReference type="HOGENOM" id="CLU_1359193_0_0_7"/>
<dbReference type="EnsemblBacteria" id="ABF88803">
    <property type="protein sequence ID" value="ABF88803"/>
    <property type="gene ID" value="MXAN_6294"/>
</dbReference>
<dbReference type="Gene3D" id="3.30.500.20">
    <property type="entry name" value="BH3703-like domains"/>
    <property type="match status" value="1"/>
</dbReference>
<dbReference type="InterPro" id="IPR006728">
    <property type="entry name" value="YezG-like"/>
</dbReference>
<dbReference type="Proteomes" id="UP000002402">
    <property type="component" value="Chromosome"/>
</dbReference>
<reference evidence="2 3" key="1">
    <citation type="journal article" date="2006" name="Proc. Natl. Acad. Sci. U.S.A.">
        <title>Evolution of sensory complexity recorded in a myxobacterial genome.</title>
        <authorList>
            <person name="Goldman B.S."/>
            <person name="Nierman W.C."/>
            <person name="Kaiser D."/>
            <person name="Slater S.C."/>
            <person name="Durkin A.S."/>
            <person name="Eisen J.A."/>
            <person name="Ronning C.M."/>
            <person name="Barbazuk W.B."/>
            <person name="Blanchard M."/>
            <person name="Field C."/>
            <person name="Halling C."/>
            <person name="Hinkle G."/>
            <person name="Iartchuk O."/>
            <person name="Kim H.S."/>
            <person name="Mackenzie C."/>
            <person name="Madupu R."/>
            <person name="Miller N."/>
            <person name="Shvartsbeyn A."/>
            <person name="Sullivan S.A."/>
            <person name="Vaudin M."/>
            <person name="Wiegand R."/>
            <person name="Kaplan H.B."/>
        </authorList>
    </citation>
    <scope>NUCLEOTIDE SEQUENCE [LARGE SCALE GENOMIC DNA]</scope>
    <source>
        <strain evidence="3">DK1622</strain>
    </source>
</reference>
<dbReference type="EMBL" id="CP000113">
    <property type="protein sequence ID" value="ABF88803.1"/>
    <property type="molecule type" value="Genomic_DNA"/>
</dbReference>
<dbReference type="Pfam" id="PF04634">
    <property type="entry name" value="YezG-like"/>
    <property type="match status" value="1"/>
</dbReference>
<evidence type="ECO:0000256" key="1">
    <source>
        <dbReference type="SAM" id="MobiDB-lite"/>
    </source>
</evidence>
<evidence type="ECO:0000313" key="3">
    <source>
        <dbReference type="Proteomes" id="UP000002402"/>
    </source>
</evidence>
<gene>
    <name evidence="2" type="ordered locus">MXAN_6294</name>
</gene>
<dbReference type="SUPFAM" id="SSF160424">
    <property type="entry name" value="BH3703-like"/>
    <property type="match status" value="1"/>
</dbReference>
<dbReference type="OrthoDB" id="6957847at2"/>
<accession>Q1CYV3</accession>
<name>Q1CYV3_MYXXD</name>
<feature type="region of interest" description="Disordered" evidence="1">
    <location>
        <begin position="69"/>
        <end position="103"/>
    </location>
</feature>
<dbReference type="InterPro" id="IPR036170">
    <property type="entry name" value="YezG-like_sf"/>
</dbReference>